<dbReference type="EMBL" id="FMHT01000003">
    <property type="protein sequence ID" value="SCL36329.1"/>
    <property type="molecule type" value="Genomic_DNA"/>
</dbReference>
<proteinExistence type="predicted"/>
<evidence type="ECO:0000313" key="2">
    <source>
        <dbReference type="EMBL" id="SCL36329.1"/>
    </source>
</evidence>
<gene>
    <name evidence="2" type="ORF">GA0070616_5459</name>
</gene>
<sequence length="191" mass="20093">MAWRGAYAGGRVCGVTAQQVAGALADDGRRRVFAAIVLGDPDVAAVAARTGLAAREVATAVRRLGDAGLVVAGGGDLRVDADGLRDLARTPGTPAGERGAEPGDRVLRTFVGDGVLRGLPAQRGRRRVVLTHVAAESFEPGVRYPERAVDERLRAWCAGGGSDHVTLRRHLVDEGLLARERGVYWRTGPPS</sequence>
<dbReference type="AlphaFoldDB" id="A0A1C6T3V7"/>
<name>A0A1C6T3V7_9ACTN</name>
<dbReference type="Proteomes" id="UP000199699">
    <property type="component" value="Unassembled WGS sequence"/>
</dbReference>
<dbReference type="Pfam" id="PF09860">
    <property type="entry name" value="DUF2087"/>
    <property type="match status" value="1"/>
</dbReference>
<accession>A0A1C6T3V7</accession>
<keyword evidence="3" id="KW-1185">Reference proteome</keyword>
<dbReference type="InterPro" id="IPR018656">
    <property type="entry name" value="DUF2087"/>
</dbReference>
<reference evidence="2 3" key="1">
    <citation type="submission" date="2016-06" db="EMBL/GenBank/DDBJ databases">
        <authorList>
            <person name="Kjaerup R.B."/>
            <person name="Dalgaard T.S."/>
            <person name="Juul-Madsen H.R."/>
        </authorList>
    </citation>
    <scope>NUCLEOTIDE SEQUENCE [LARGE SCALE GENOMIC DNA]</scope>
    <source>
        <strain evidence="2 3">DSM 43818</strain>
    </source>
</reference>
<organism evidence="2 3">
    <name type="scientific">Micromonospora nigra</name>
    <dbReference type="NCBI Taxonomy" id="145857"/>
    <lineage>
        <taxon>Bacteria</taxon>
        <taxon>Bacillati</taxon>
        <taxon>Actinomycetota</taxon>
        <taxon>Actinomycetes</taxon>
        <taxon>Micromonosporales</taxon>
        <taxon>Micromonosporaceae</taxon>
        <taxon>Micromonospora</taxon>
    </lineage>
</organism>
<protein>
    <recommendedName>
        <fullName evidence="1">DUF2087 domain-containing protein</fullName>
    </recommendedName>
</protein>
<evidence type="ECO:0000259" key="1">
    <source>
        <dbReference type="Pfam" id="PF09860"/>
    </source>
</evidence>
<evidence type="ECO:0000313" key="3">
    <source>
        <dbReference type="Proteomes" id="UP000199699"/>
    </source>
</evidence>
<feature type="domain" description="DUF2087" evidence="1">
    <location>
        <begin position="116"/>
        <end position="186"/>
    </location>
</feature>